<evidence type="ECO:0000259" key="8">
    <source>
        <dbReference type="Pfam" id="PF23559"/>
    </source>
</evidence>
<organism evidence="10 11">
    <name type="scientific">Rhynchospora pubera</name>
    <dbReference type="NCBI Taxonomy" id="906938"/>
    <lineage>
        <taxon>Eukaryota</taxon>
        <taxon>Viridiplantae</taxon>
        <taxon>Streptophyta</taxon>
        <taxon>Embryophyta</taxon>
        <taxon>Tracheophyta</taxon>
        <taxon>Spermatophyta</taxon>
        <taxon>Magnoliopsida</taxon>
        <taxon>Liliopsida</taxon>
        <taxon>Poales</taxon>
        <taxon>Cyperaceae</taxon>
        <taxon>Cyperoideae</taxon>
        <taxon>Rhynchosporeae</taxon>
        <taxon>Rhynchospora</taxon>
    </lineage>
</organism>
<dbReference type="Gene3D" id="1.10.10.10">
    <property type="entry name" value="Winged helix-like DNA-binding domain superfamily/Winged helix DNA-binding domain"/>
    <property type="match status" value="1"/>
</dbReference>
<dbReference type="AlphaFoldDB" id="A0AAV8CKM5"/>
<dbReference type="Pfam" id="PF23598">
    <property type="entry name" value="LRR_14"/>
    <property type="match status" value="1"/>
</dbReference>
<proteinExistence type="inferred from homology"/>
<feature type="domain" description="Disease resistance protein winged helix" evidence="8">
    <location>
        <begin position="448"/>
        <end position="518"/>
    </location>
</feature>
<dbReference type="InterPro" id="IPR032675">
    <property type="entry name" value="LRR_dom_sf"/>
</dbReference>
<comment type="caution">
    <text evidence="10">The sequence shown here is derived from an EMBL/GenBank/DDBJ whole genome shotgun (WGS) entry which is preliminary data.</text>
</comment>
<dbReference type="PANTHER" id="PTHR23155:SF963">
    <property type="entry name" value="OS06G0287000 PROTEIN"/>
    <property type="match status" value="1"/>
</dbReference>
<evidence type="ECO:0000256" key="3">
    <source>
        <dbReference type="ARBA" id="ARBA00022737"/>
    </source>
</evidence>
<name>A0AAV8CKM5_9POAL</name>
<dbReference type="Pfam" id="PF00931">
    <property type="entry name" value="NB-ARC"/>
    <property type="match status" value="1"/>
</dbReference>
<dbReference type="Gene3D" id="3.80.10.10">
    <property type="entry name" value="Ribonuclease Inhibitor"/>
    <property type="match status" value="1"/>
</dbReference>
<dbReference type="FunFam" id="1.10.10.10:FF:000322">
    <property type="entry name" value="Probable disease resistance protein At1g63360"/>
    <property type="match status" value="1"/>
</dbReference>
<dbReference type="Pfam" id="PF23559">
    <property type="entry name" value="WHD_DRP"/>
    <property type="match status" value="1"/>
</dbReference>
<dbReference type="GO" id="GO:0002758">
    <property type="term" value="P:innate immune response-activating signaling pathway"/>
    <property type="evidence" value="ECO:0007669"/>
    <property type="project" value="UniProtKB-ARBA"/>
</dbReference>
<dbReference type="EMBL" id="JAMFTS010000005">
    <property type="protein sequence ID" value="KAJ4756418.1"/>
    <property type="molecule type" value="Genomic_DNA"/>
</dbReference>
<dbReference type="InterPro" id="IPR042197">
    <property type="entry name" value="Apaf_helical"/>
</dbReference>
<dbReference type="InterPro" id="IPR044974">
    <property type="entry name" value="Disease_R_plants"/>
</dbReference>
<dbReference type="GO" id="GO:0042742">
    <property type="term" value="P:defense response to bacterium"/>
    <property type="evidence" value="ECO:0007669"/>
    <property type="project" value="UniProtKB-ARBA"/>
</dbReference>
<keyword evidence="3" id="KW-0677">Repeat</keyword>
<dbReference type="Gene3D" id="1.20.5.4130">
    <property type="match status" value="1"/>
</dbReference>
<evidence type="ECO:0000259" key="6">
    <source>
        <dbReference type="Pfam" id="PF00931"/>
    </source>
</evidence>
<reference evidence="10" key="1">
    <citation type="submission" date="2022-08" db="EMBL/GenBank/DDBJ databases">
        <authorList>
            <person name="Marques A."/>
        </authorList>
    </citation>
    <scope>NUCLEOTIDE SEQUENCE</scope>
    <source>
        <strain evidence="10">RhyPub2mFocal</strain>
        <tissue evidence="10">Leaves</tissue>
    </source>
</reference>
<evidence type="ECO:0000256" key="5">
    <source>
        <dbReference type="ARBA" id="ARBA00022821"/>
    </source>
</evidence>
<evidence type="ECO:0000313" key="11">
    <source>
        <dbReference type="Proteomes" id="UP001140206"/>
    </source>
</evidence>
<dbReference type="SUPFAM" id="SSF52058">
    <property type="entry name" value="L domain-like"/>
    <property type="match status" value="1"/>
</dbReference>
<dbReference type="PANTHER" id="PTHR23155">
    <property type="entry name" value="DISEASE RESISTANCE PROTEIN RP"/>
    <property type="match status" value="1"/>
</dbReference>
<feature type="domain" description="Disease resistance N-terminal" evidence="7">
    <location>
        <begin position="69"/>
        <end position="130"/>
    </location>
</feature>
<dbReference type="InterPro" id="IPR038005">
    <property type="entry name" value="RX-like_CC"/>
</dbReference>
<dbReference type="InterPro" id="IPR058922">
    <property type="entry name" value="WHD_DRP"/>
</dbReference>
<dbReference type="InterPro" id="IPR041118">
    <property type="entry name" value="Rx_N"/>
</dbReference>
<dbReference type="Proteomes" id="UP001140206">
    <property type="component" value="Chromosome 5"/>
</dbReference>
<dbReference type="PRINTS" id="PR00364">
    <property type="entry name" value="DISEASERSIST"/>
</dbReference>
<evidence type="ECO:0000259" key="7">
    <source>
        <dbReference type="Pfam" id="PF18052"/>
    </source>
</evidence>
<keyword evidence="11" id="KW-1185">Reference proteome</keyword>
<evidence type="ECO:0000313" key="10">
    <source>
        <dbReference type="EMBL" id="KAJ4756418.1"/>
    </source>
</evidence>
<dbReference type="CDD" id="cd14798">
    <property type="entry name" value="RX-CC_like"/>
    <property type="match status" value="1"/>
</dbReference>
<evidence type="ECO:0000259" key="9">
    <source>
        <dbReference type="Pfam" id="PF23598"/>
    </source>
</evidence>
<dbReference type="InterPro" id="IPR055414">
    <property type="entry name" value="LRR_R13L4/SHOC2-like"/>
</dbReference>
<accession>A0AAV8CKM5</accession>
<evidence type="ECO:0000256" key="1">
    <source>
        <dbReference type="ARBA" id="ARBA00008894"/>
    </source>
</evidence>
<dbReference type="GO" id="GO:0009626">
    <property type="term" value="P:plant-type hypersensitive response"/>
    <property type="evidence" value="ECO:0007669"/>
    <property type="project" value="UniProtKB-ARBA"/>
</dbReference>
<dbReference type="FunFam" id="3.40.50.300:FF:001091">
    <property type="entry name" value="Probable disease resistance protein At1g61300"/>
    <property type="match status" value="1"/>
</dbReference>
<keyword evidence="2" id="KW-0433">Leucine-rich repeat</keyword>
<dbReference type="SUPFAM" id="SSF52540">
    <property type="entry name" value="P-loop containing nucleoside triphosphate hydrolases"/>
    <property type="match status" value="1"/>
</dbReference>
<evidence type="ECO:0000256" key="2">
    <source>
        <dbReference type="ARBA" id="ARBA00022614"/>
    </source>
</evidence>
<dbReference type="InterPro" id="IPR002182">
    <property type="entry name" value="NB-ARC"/>
</dbReference>
<dbReference type="Gene3D" id="3.40.50.300">
    <property type="entry name" value="P-loop containing nucleotide triphosphate hydrolases"/>
    <property type="match status" value="1"/>
</dbReference>
<keyword evidence="5" id="KW-0611">Plant defense</keyword>
<dbReference type="Pfam" id="PF18052">
    <property type="entry name" value="Rx_N"/>
    <property type="match status" value="1"/>
</dbReference>
<keyword evidence="4" id="KW-0547">Nucleotide-binding</keyword>
<gene>
    <name evidence="10" type="ORF">LUZ62_090823</name>
</gene>
<evidence type="ECO:0000256" key="4">
    <source>
        <dbReference type="ARBA" id="ARBA00022741"/>
    </source>
</evidence>
<dbReference type="Gene3D" id="1.10.8.430">
    <property type="entry name" value="Helical domain of apoptotic protease-activating factors"/>
    <property type="match status" value="1"/>
</dbReference>
<feature type="domain" description="Disease resistance R13L4/SHOC-2-like LRR" evidence="9">
    <location>
        <begin position="563"/>
        <end position="921"/>
    </location>
</feature>
<comment type="similarity">
    <text evidence="1">Belongs to the disease resistance NB-LRR family.</text>
</comment>
<dbReference type="GO" id="GO:0043531">
    <property type="term" value="F:ADP binding"/>
    <property type="evidence" value="ECO:0007669"/>
    <property type="project" value="InterPro"/>
</dbReference>
<dbReference type="InterPro" id="IPR036388">
    <property type="entry name" value="WH-like_DNA-bd_sf"/>
</dbReference>
<sequence>MAKNGSHQRSRLRLVILSTPNPRLTGEKRELKMRREEEAEFVDSERGGRGQVQGQWIANAGFGKRSGGRHIRGEMEMMKSFLIAAEARENDNVVVRTWVRQVKDLAYQIEDCLEEFSLHLENRSLFYRLRTLSTRRRIASNIRDIRAKVQEVSQRNLRYNLIKLSESSSNATFKDANLATRMDALVLEETELVGQAKPKKDLIEMITEKNEDRKVIWITGMGGLGKTTLAKKVFDSPELRNNFPCRAWISISQTFDLNYLLREILKQISKNKDNKIRTTEELIRCMGSELEQSAYLVVLDDLWTIQAWDIIERSFPKNKKGSRIVVTTRNKYVADRCNWDLKNIYELKLLSDKSSLELLLRKVRRSDVPDLNDVTDKIIKKCAGLPLAIVTIGGLLATKPISEWENLVGRLGPELETNPSTDAIKEILNLSYYDLPYYLKPCLLYLSIFPEDFEIQRRRLIYRWMAEGFVRPKRGMTLEEVAEEYFYELINRNLIQPCKVGVDERITSCRVHDIMRELLIAKSIEENLVFITGEQENMAPIDNFRHLAITGSKEIRTTNLHGIRSVSIFHAHVPTVISTPSKLKLVKSLDLDLTEQLDGTESCNNVKQVIRHLGQFKHLKYVFIPLIIGLYLYEIKLPNSLGNLRDLQTLEVRLKIRTMPKNVIKLHSLRRLVIGTDRYTGVALPKGIGSLKELQVLRWVDIGRSNRRVVGELAQLRQLRKLGVVNLERGHYEKFSASISELSSLRSLTMVFKWSEEAAAGFLDSVSSPPEHLRSINLNGWIGKLPVLVSSLYNLAKVTLCETRLDDDAIVVLQQLPNLLLLQLWHDSYVGAKLTFRNAKFSKLKQLYVERLKNLEELVFEKDTSPELQTLEIQQCDLKSGISGAEHLPKLRKLKLDYDVYVANLDEVQRQVGEHPNRPELEIKYPGYQKRREDFYRGTTSSGGLPAEEH</sequence>
<dbReference type="InterPro" id="IPR027417">
    <property type="entry name" value="P-loop_NTPase"/>
</dbReference>
<protein>
    <submittedName>
        <fullName evidence="10">Uncharacterized protein</fullName>
    </submittedName>
</protein>
<feature type="domain" description="NB-ARC" evidence="6">
    <location>
        <begin position="198"/>
        <end position="365"/>
    </location>
</feature>